<name>A0A0F9IG58_9ZZZZ</name>
<proteinExistence type="predicted"/>
<dbReference type="EMBL" id="LAZR01012493">
    <property type="protein sequence ID" value="KKM26546.1"/>
    <property type="molecule type" value="Genomic_DNA"/>
</dbReference>
<gene>
    <name evidence="1" type="ORF">LCGC14_1583720</name>
</gene>
<organism evidence="1">
    <name type="scientific">marine sediment metagenome</name>
    <dbReference type="NCBI Taxonomy" id="412755"/>
    <lineage>
        <taxon>unclassified sequences</taxon>
        <taxon>metagenomes</taxon>
        <taxon>ecological metagenomes</taxon>
    </lineage>
</organism>
<protein>
    <submittedName>
        <fullName evidence="1">Uncharacterized protein</fullName>
    </submittedName>
</protein>
<comment type="caution">
    <text evidence="1">The sequence shown here is derived from an EMBL/GenBank/DDBJ whole genome shotgun (WGS) entry which is preliminary data.</text>
</comment>
<accession>A0A0F9IG58</accession>
<sequence length="122" mass="14381">MSNEINLINQKFGKLHVLNFAEPDDRGRSMWFCLCDCGNEKIVRGDNLYSGRIQSCGCLQKKNNKEHPSTFPNWKKSLKSTFDEVFDISLDYEKREELKKAYDEFWDTLDPELVYTLKMMLV</sequence>
<reference evidence="1" key="1">
    <citation type="journal article" date="2015" name="Nature">
        <title>Complex archaea that bridge the gap between prokaryotes and eukaryotes.</title>
        <authorList>
            <person name="Spang A."/>
            <person name="Saw J.H."/>
            <person name="Jorgensen S.L."/>
            <person name="Zaremba-Niedzwiedzka K."/>
            <person name="Martijn J."/>
            <person name="Lind A.E."/>
            <person name="van Eijk R."/>
            <person name="Schleper C."/>
            <person name="Guy L."/>
            <person name="Ettema T.J."/>
        </authorList>
    </citation>
    <scope>NUCLEOTIDE SEQUENCE</scope>
</reference>
<evidence type="ECO:0000313" key="1">
    <source>
        <dbReference type="EMBL" id="KKM26546.1"/>
    </source>
</evidence>
<dbReference type="AlphaFoldDB" id="A0A0F9IG58"/>